<protein>
    <recommendedName>
        <fullName evidence="1">N-acetyltransferase domain-containing protein</fullName>
    </recommendedName>
</protein>
<evidence type="ECO:0000259" key="1">
    <source>
        <dbReference type="PROSITE" id="PS51186"/>
    </source>
</evidence>
<dbReference type="GO" id="GO:0016747">
    <property type="term" value="F:acyltransferase activity, transferring groups other than amino-acyl groups"/>
    <property type="evidence" value="ECO:0007669"/>
    <property type="project" value="InterPro"/>
</dbReference>
<dbReference type="PROSITE" id="PS51186">
    <property type="entry name" value="GNAT"/>
    <property type="match status" value="1"/>
</dbReference>
<dbReference type="CDD" id="cd04301">
    <property type="entry name" value="NAT_SF"/>
    <property type="match status" value="1"/>
</dbReference>
<sequence>MTEVRDTYLLVVELADEPVGQVRIEFDGSVGLIDYSVATAHRGRGLGTRLLRRALHWLRHQRPGPWVLRGEVWADNAASMRVFERLRFARLPTVQRNGRTFEVFELALNSGF</sequence>
<dbReference type="EMBL" id="MDZA01000122">
    <property type="protein sequence ID" value="OGX90639.1"/>
    <property type="molecule type" value="Genomic_DNA"/>
</dbReference>
<evidence type="ECO:0000313" key="3">
    <source>
        <dbReference type="Proteomes" id="UP000177506"/>
    </source>
</evidence>
<keyword evidence="3" id="KW-1185">Reference proteome</keyword>
<reference evidence="2 3" key="1">
    <citation type="submission" date="2016-08" db="EMBL/GenBank/DDBJ databases">
        <title>Hymenobacter coccineus sp. nov., Hymenobacter lapidarius sp. nov. and Hymenobacter glacialis sp. nov., isolated from Antarctic soil.</title>
        <authorList>
            <person name="Sedlacek I."/>
            <person name="Kralova S."/>
            <person name="Kyrova K."/>
            <person name="Maslanova I."/>
            <person name="Stankova E."/>
            <person name="Vrbovska V."/>
            <person name="Nemec M."/>
            <person name="Bartak M."/>
            <person name="Svec P."/>
            <person name="Busse H.-J."/>
            <person name="Pantucek R."/>
        </authorList>
    </citation>
    <scope>NUCLEOTIDE SEQUENCE [LARGE SCALE GENOMIC DNA]</scope>
    <source>
        <strain evidence="2 3">CCM 8649</strain>
    </source>
</reference>
<comment type="caution">
    <text evidence="2">The sequence shown here is derived from an EMBL/GenBank/DDBJ whole genome shotgun (WGS) entry which is preliminary data.</text>
</comment>
<name>A0A1G1TID8_9BACT</name>
<dbReference type="InterPro" id="IPR016181">
    <property type="entry name" value="Acyl_CoA_acyltransferase"/>
</dbReference>
<dbReference type="SUPFAM" id="SSF55729">
    <property type="entry name" value="Acyl-CoA N-acyltransferases (Nat)"/>
    <property type="match status" value="1"/>
</dbReference>
<gene>
    <name evidence="2" type="ORF">BEN49_06175</name>
</gene>
<dbReference type="Gene3D" id="3.40.630.30">
    <property type="match status" value="1"/>
</dbReference>
<dbReference type="Proteomes" id="UP000177506">
    <property type="component" value="Unassembled WGS sequence"/>
</dbReference>
<evidence type="ECO:0000313" key="2">
    <source>
        <dbReference type="EMBL" id="OGX90639.1"/>
    </source>
</evidence>
<dbReference type="InterPro" id="IPR000182">
    <property type="entry name" value="GNAT_dom"/>
</dbReference>
<feature type="domain" description="N-acetyltransferase" evidence="1">
    <location>
        <begin position="1"/>
        <end position="112"/>
    </location>
</feature>
<dbReference type="Pfam" id="PF00583">
    <property type="entry name" value="Acetyltransf_1"/>
    <property type="match status" value="1"/>
</dbReference>
<dbReference type="AlphaFoldDB" id="A0A1G1TID8"/>
<accession>A0A1G1TID8</accession>
<proteinExistence type="predicted"/>
<organism evidence="2 3">
    <name type="scientific">Hymenobacter coccineus</name>
    <dbReference type="NCBI Taxonomy" id="1908235"/>
    <lineage>
        <taxon>Bacteria</taxon>
        <taxon>Pseudomonadati</taxon>
        <taxon>Bacteroidota</taxon>
        <taxon>Cytophagia</taxon>
        <taxon>Cytophagales</taxon>
        <taxon>Hymenobacteraceae</taxon>
        <taxon>Hymenobacter</taxon>
    </lineage>
</organism>